<name>A0A1Q5PL47_9ACTO</name>
<evidence type="ECO:0000256" key="9">
    <source>
        <dbReference type="ARBA" id="ARBA00023012"/>
    </source>
</evidence>
<proteinExistence type="predicted"/>
<dbReference type="Proteomes" id="UP000186785">
    <property type="component" value="Unassembled WGS sequence"/>
</dbReference>
<comment type="subcellular location">
    <subcellularLocation>
        <location evidence="2">Cell membrane</location>
    </subcellularLocation>
</comment>
<organism evidence="13 14">
    <name type="scientific">Boudabousia liubingyangii</name>
    <dbReference type="NCBI Taxonomy" id="1921764"/>
    <lineage>
        <taxon>Bacteria</taxon>
        <taxon>Bacillati</taxon>
        <taxon>Actinomycetota</taxon>
        <taxon>Actinomycetes</taxon>
        <taxon>Actinomycetales</taxon>
        <taxon>Actinomycetaceae</taxon>
        <taxon>Boudabousia</taxon>
    </lineage>
</organism>
<protein>
    <recommendedName>
        <fullName evidence="3">histidine kinase</fullName>
        <ecNumber evidence="3">2.7.13.3</ecNumber>
    </recommendedName>
</protein>
<dbReference type="SMART" id="SM00388">
    <property type="entry name" value="HisKA"/>
    <property type="match status" value="1"/>
</dbReference>
<dbReference type="CDD" id="cd00082">
    <property type="entry name" value="HisKA"/>
    <property type="match status" value="1"/>
</dbReference>
<evidence type="ECO:0000256" key="3">
    <source>
        <dbReference type="ARBA" id="ARBA00012438"/>
    </source>
</evidence>
<dbReference type="Pfam" id="PF00512">
    <property type="entry name" value="HisKA"/>
    <property type="match status" value="1"/>
</dbReference>
<dbReference type="Gene3D" id="3.30.565.10">
    <property type="entry name" value="Histidine kinase-like ATPase, C-terminal domain"/>
    <property type="match status" value="1"/>
</dbReference>
<accession>A0A1Q5PL47</accession>
<dbReference type="EC" id="2.7.13.3" evidence="3"/>
<dbReference type="SUPFAM" id="SSF47384">
    <property type="entry name" value="Homodimeric domain of signal transducing histidine kinase"/>
    <property type="match status" value="1"/>
</dbReference>
<dbReference type="AlphaFoldDB" id="A0A1Q5PL47"/>
<evidence type="ECO:0000313" key="14">
    <source>
        <dbReference type="Proteomes" id="UP000186785"/>
    </source>
</evidence>
<keyword evidence="4" id="KW-0597">Phosphoprotein</keyword>
<evidence type="ECO:0000256" key="7">
    <source>
        <dbReference type="ARBA" id="ARBA00022777"/>
    </source>
</evidence>
<dbReference type="InterPro" id="IPR003661">
    <property type="entry name" value="HisK_dim/P_dom"/>
</dbReference>
<evidence type="ECO:0000256" key="10">
    <source>
        <dbReference type="ARBA" id="ARBA00023136"/>
    </source>
</evidence>
<dbReference type="InterPro" id="IPR036097">
    <property type="entry name" value="HisK_dim/P_sf"/>
</dbReference>
<evidence type="ECO:0000256" key="2">
    <source>
        <dbReference type="ARBA" id="ARBA00004236"/>
    </source>
</evidence>
<comment type="caution">
    <text evidence="13">The sequence shown here is derived from an EMBL/GenBank/DDBJ whole genome shotgun (WGS) entry which is preliminary data.</text>
</comment>
<evidence type="ECO:0000256" key="5">
    <source>
        <dbReference type="ARBA" id="ARBA00022679"/>
    </source>
</evidence>
<feature type="transmembrane region" description="Helical" evidence="11">
    <location>
        <begin position="117"/>
        <end position="140"/>
    </location>
</feature>
<evidence type="ECO:0000256" key="8">
    <source>
        <dbReference type="ARBA" id="ARBA00022989"/>
    </source>
</evidence>
<keyword evidence="10 11" id="KW-0472">Membrane</keyword>
<dbReference type="PANTHER" id="PTHR45436:SF5">
    <property type="entry name" value="SENSOR HISTIDINE KINASE TRCS"/>
    <property type="match status" value="1"/>
</dbReference>
<comment type="catalytic activity">
    <reaction evidence="1">
        <text>ATP + protein L-histidine = ADP + protein N-phospho-L-histidine.</text>
        <dbReference type="EC" id="2.7.13.3"/>
    </reaction>
</comment>
<dbReference type="STRING" id="1921764.BSR28_07570"/>
<reference evidence="13 14" key="1">
    <citation type="submission" date="2016-11" db="EMBL/GenBank/DDBJ databases">
        <title>Actinomyces gypaetusis sp. nov. isolated from the vulture Gypaetus barbatus in Qinghai Tibet Plateau China.</title>
        <authorList>
            <person name="Meng X."/>
        </authorList>
    </citation>
    <scope>NUCLEOTIDE SEQUENCE [LARGE SCALE GENOMIC DNA]</scope>
    <source>
        <strain evidence="13 14">VUL4_2</strain>
    </source>
</reference>
<gene>
    <name evidence="13" type="ORF">BSR29_06710</name>
</gene>
<keyword evidence="14" id="KW-1185">Reference proteome</keyword>
<keyword evidence="9" id="KW-0902">Two-component regulatory system</keyword>
<keyword evidence="5" id="KW-0808">Transferase</keyword>
<evidence type="ECO:0000256" key="11">
    <source>
        <dbReference type="SAM" id="Phobius"/>
    </source>
</evidence>
<evidence type="ECO:0000256" key="1">
    <source>
        <dbReference type="ARBA" id="ARBA00000085"/>
    </source>
</evidence>
<keyword evidence="8 11" id="KW-1133">Transmembrane helix</keyword>
<evidence type="ECO:0000313" key="13">
    <source>
        <dbReference type="EMBL" id="OKL47331.1"/>
    </source>
</evidence>
<dbReference type="EMBL" id="MQSV01000004">
    <property type="protein sequence ID" value="OKL47331.1"/>
    <property type="molecule type" value="Genomic_DNA"/>
</dbReference>
<evidence type="ECO:0000256" key="6">
    <source>
        <dbReference type="ARBA" id="ARBA00022692"/>
    </source>
</evidence>
<dbReference type="PROSITE" id="PS50109">
    <property type="entry name" value="HIS_KIN"/>
    <property type="match status" value="1"/>
</dbReference>
<dbReference type="Gene3D" id="1.10.287.130">
    <property type="match status" value="1"/>
</dbReference>
<keyword evidence="6 11" id="KW-0812">Transmembrane</keyword>
<feature type="domain" description="Histidine kinase" evidence="12">
    <location>
        <begin position="205"/>
        <end position="408"/>
    </location>
</feature>
<dbReference type="PRINTS" id="PR00344">
    <property type="entry name" value="BCTRLSENSOR"/>
</dbReference>
<dbReference type="InterPro" id="IPR036890">
    <property type="entry name" value="HATPase_C_sf"/>
</dbReference>
<dbReference type="GO" id="GO:0000155">
    <property type="term" value="F:phosphorelay sensor kinase activity"/>
    <property type="evidence" value="ECO:0007669"/>
    <property type="project" value="InterPro"/>
</dbReference>
<dbReference type="Pfam" id="PF02518">
    <property type="entry name" value="HATPase_c"/>
    <property type="match status" value="1"/>
</dbReference>
<dbReference type="SUPFAM" id="SSF55874">
    <property type="entry name" value="ATPase domain of HSP90 chaperone/DNA topoisomerase II/histidine kinase"/>
    <property type="match status" value="1"/>
</dbReference>
<evidence type="ECO:0000256" key="4">
    <source>
        <dbReference type="ARBA" id="ARBA00022553"/>
    </source>
</evidence>
<dbReference type="InterPro" id="IPR003594">
    <property type="entry name" value="HATPase_dom"/>
</dbReference>
<feature type="transmembrane region" description="Helical" evidence="11">
    <location>
        <begin position="6"/>
        <end position="26"/>
    </location>
</feature>
<dbReference type="InterPro" id="IPR005467">
    <property type="entry name" value="His_kinase_dom"/>
</dbReference>
<dbReference type="InterPro" id="IPR004358">
    <property type="entry name" value="Sig_transdc_His_kin-like_C"/>
</dbReference>
<dbReference type="SMART" id="SM00387">
    <property type="entry name" value="HATPase_c"/>
    <property type="match status" value="1"/>
</dbReference>
<keyword evidence="7" id="KW-0418">Kinase</keyword>
<evidence type="ECO:0000259" key="12">
    <source>
        <dbReference type="PROSITE" id="PS50109"/>
    </source>
</evidence>
<sequence>MTVGAVFFAVAMFAIPTAFFSSLLLWRNEQYSFELQMDALAKVLNSSSRNIFREEIWLNNWHADATRPVGYLQIYEGNHTIAHVGSPLGFPHVDVSKALGDGSVLYAQRDATSVLRWIILANVLVIVGAAVLLAISYLLAKRAARVISAPMIFLAAQAEQLGSGQIRGRAQQSGIEEIDLVQAELARTSERMAARIAAERQFSRDVSHQVRTPLTALTLRLEELDYLNQDPELTPEIQGCLSQTERLAEVIEVLLKQSSKRGGGSGQSISILEIFSPLREEWEEVFARKQRTLAFQDDSQGNVMATPAVISQILATLLENSLAYGAGVTRVHAHGAKDGKAFIIDVSDEGEGVEDEIAEKIFEKGFSGRGSSGLGLGIAAELVAADGGSLTLYTRRPPTFRVSLQAAPSSLKEKGAFIVSGRRRSHLT</sequence>
<dbReference type="PANTHER" id="PTHR45436">
    <property type="entry name" value="SENSOR HISTIDINE KINASE YKOH"/>
    <property type="match status" value="1"/>
</dbReference>
<dbReference type="InterPro" id="IPR050428">
    <property type="entry name" value="TCS_sensor_his_kinase"/>
</dbReference>
<dbReference type="GO" id="GO:0005886">
    <property type="term" value="C:plasma membrane"/>
    <property type="evidence" value="ECO:0007669"/>
    <property type="project" value="UniProtKB-SubCell"/>
</dbReference>